<evidence type="ECO:0000256" key="2">
    <source>
        <dbReference type="ARBA" id="ARBA00022670"/>
    </source>
</evidence>
<dbReference type="PANTHER" id="PTHR11733">
    <property type="entry name" value="ZINC METALLOPROTEASE FAMILY M13 NEPRILYSIN-RELATED"/>
    <property type="match status" value="1"/>
</dbReference>
<dbReference type="AlphaFoldDB" id="A0A917DKF0"/>
<feature type="domain" description="Peptidase M13 C-terminal" evidence="8">
    <location>
        <begin position="482"/>
        <end position="525"/>
    </location>
</feature>
<evidence type="ECO:0000313" key="11">
    <source>
        <dbReference type="Proteomes" id="UP000598997"/>
    </source>
</evidence>
<accession>A0A917DKF0</accession>
<evidence type="ECO:0000259" key="8">
    <source>
        <dbReference type="Pfam" id="PF01431"/>
    </source>
</evidence>
<dbReference type="Proteomes" id="UP000598997">
    <property type="component" value="Unassembled WGS sequence"/>
</dbReference>
<dbReference type="EMBL" id="BMIO01000006">
    <property type="protein sequence ID" value="GGD47428.1"/>
    <property type="molecule type" value="Genomic_DNA"/>
</dbReference>
<dbReference type="InterPro" id="IPR008753">
    <property type="entry name" value="Peptidase_M13_N"/>
</dbReference>
<sequence length="631" mass="68071">MRHAILAASALMAVSFGVLAACSSSDDSGYVATQGTGVGIDVEAMDKAISPGDDFYLYANGGWLQYAEVPEDQPYASRRDAAASLLETRLLAILQELASSPQPNGSGEAQLREFYRAFMNRAGIERAGRDIVADDVARFADIETPEDLARAIGENVRSDANPLLADDERSDGLFSVAVMAGPDGQTQIPYLFAGGLGLPQADDYEYAPTRASYRVYVARVLGWAGLGGAASRARKVVELERKLAAGQGGAGSTLTWSREALAKQAPGMDWDAFLAGAGLNKADQIAVQPAGAVQTASALVASEPVEVWRDWLLFHRLNRQAGLLPKAVSDAHFQFYDRDLRGIRSRPSRESEAVARASELYPDVLGRLYVERYVDEAQIKDVQQIAEAVRGAMGQAIRESDDIDDATIAVLLERLKGVSVSVGHPETITPVKRRALELDGAYAIAQEADRALYLQQASRAGTAANAGEWWLAPHEASVLTLPNQSSIQISSAFIQPPIYNASSDAAANFGGIGSIIGREMARVLDLPNDDAEVSADLAGLQAAFRAYRRSLGGKEPAVIEGFTGDQRFFIAWAQMWGTKYPEGSSLDRRRAQDALQARANLVENIDAWYRAFDVQPGARMYQSADDRLTAF</sequence>
<dbReference type="Gene3D" id="1.10.1380.10">
    <property type="entry name" value="Neutral endopeptidase , domain2"/>
    <property type="match status" value="1"/>
</dbReference>
<evidence type="ECO:0000256" key="7">
    <source>
        <dbReference type="SAM" id="SignalP"/>
    </source>
</evidence>
<dbReference type="SUPFAM" id="SSF55486">
    <property type="entry name" value="Metalloproteases ('zincins'), catalytic domain"/>
    <property type="match status" value="1"/>
</dbReference>
<organism evidence="10 11">
    <name type="scientific">Croceicoccus pelagius</name>
    <dbReference type="NCBI Taxonomy" id="1703341"/>
    <lineage>
        <taxon>Bacteria</taxon>
        <taxon>Pseudomonadati</taxon>
        <taxon>Pseudomonadota</taxon>
        <taxon>Alphaproteobacteria</taxon>
        <taxon>Sphingomonadales</taxon>
        <taxon>Erythrobacteraceae</taxon>
        <taxon>Croceicoccus</taxon>
    </lineage>
</organism>
<evidence type="ECO:0000259" key="9">
    <source>
        <dbReference type="Pfam" id="PF05649"/>
    </source>
</evidence>
<evidence type="ECO:0000256" key="3">
    <source>
        <dbReference type="ARBA" id="ARBA00022723"/>
    </source>
</evidence>
<dbReference type="GO" id="GO:0016485">
    <property type="term" value="P:protein processing"/>
    <property type="evidence" value="ECO:0007669"/>
    <property type="project" value="TreeGrafter"/>
</dbReference>
<dbReference type="InterPro" id="IPR042089">
    <property type="entry name" value="Peptidase_M13_dom_2"/>
</dbReference>
<keyword evidence="7" id="KW-0732">Signal</keyword>
<dbReference type="Gene3D" id="3.40.390.10">
    <property type="entry name" value="Collagenase (Catalytic Domain)"/>
    <property type="match status" value="1"/>
</dbReference>
<dbReference type="PROSITE" id="PS51257">
    <property type="entry name" value="PROKAR_LIPOPROTEIN"/>
    <property type="match status" value="1"/>
</dbReference>
<name>A0A917DKF0_9SPHN</name>
<dbReference type="InterPro" id="IPR024079">
    <property type="entry name" value="MetalloPept_cat_dom_sf"/>
</dbReference>
<keyword evidence="6" id="KW-0482">Metalloprotease</keyword>
<dbReference type="CDD" id="cd08662">
    <property type="entry name" value="M13"/>
    <property type="match status" value="1"/>
</dbReference>
<dbReference type="Pfam" id="PF01431">
    <property type="entry name" value="Peptidase_M13"/>
    <property type="match status" value="2"/>
</dbReference>
<feature type="chain" id="PRO_5036700965" evidence="7">
    <location>
        <begin position="21"/>
        <end position="631"/>
    </location>
</feature>
<proteinExistence type="predicted"/>
<feature type="domain" description="Peptidase M13 N-terminal" evidence="9">
    <location>
        <begin position="51"/>
        <end position="425"/>
    </location>
</feature>
<reference evidence="10 11" key="1">
    <citation type="journal article" date="2014" name="Int. J. Syst. Evol. Microbiol.">
        <title>Complete genome sequence of Corynebacterium casei LMG S-19264T (=DSM 44701T), isolated from a smear-ripened cheese.</title>
        <authorList>
            <consortium name="US DOE Joint Genome Institute (JGI-PGF)"/>
            <person name="Walter F."/>
            <person name="Albersmeier A."/>
            <person name="Kalinowski J."/>
            <person name="Ruckert C."/>
        </authorList>
    </citation>
    <scope>NUCLEOTIDE SEQUENCE [LARGE SCALE GENOMIC DNA]</scope>
    <source>
        <strain evidence="10 11">CGMCC 1.15358</strain>
    </source>
</reference>
<feature type="domain" description="Peptidase M13 C-terminal" evidence="8">
    <location>
        <begin position="532"/>
        <end position="626"/>
    </location>
</feature>
<keyword evidence="4" id="KW-0378">Hydrolase</keyword>
<evidence type="ECO:0000313" key="10">
    <source>
        <dbReference type="EMBL" id="GGD47428.1"/>
    </source>
</evidence>
<evidence type="ECO:0000256" key="1">
    <source>
        <dbReference type="ARBA" id="ARBA00001947"/>
    </source>
</evidence>
<dbReference type="GO" id="GO:0046872">
    <property type="term" value="F:metal ion binding"/>
    <property type="evidence" value="ECO:0007669"/>
    <property type="project" value="UniProtKB-KW"/>
</dbReference>
<dbReference type="InterPro" id="IPR000718">
    <property type="entry name" value="Peptidase_M13"/>
</dbReference>
<dbReference type="GO" id="GO:0004222">
    <property type="term" value="F:metalloendopeptidase activity"/>
    <property type="evidence" value="ECO:0007669"/>
    <property type="project" value="InterPro"/>
</dbReference>
<dbReference type="PROSITE" id="PS51885">
    <property type="entry name" value="NEPRILYSIN"/>
    <property type="match status" value="1"/>
</dbReference>
<feature type="signal peptide" evidence="7">
    <location>
        <begin position="1"/>
        <end position="20"/>
    </location>
</feature>
<keyword evidence="2" id="KW-0645">Protease</keyword>
<keyword evidence="5" id="KW-0862">Zinc</keyword>
<keyword evidence="3" id="KW-0479">Metal-binding</keyword>
<protein>
    <submittedName>
        <fullName evidence="10">Peptidase M13</fullName>
    </submittedName>
</protein>
<keyword evidence="11" id="KW-1185">Reference proteome</keyword>
<evidence type="ECO:0000256" key="4">
    <source>
        <dbReference type="ARBA" id="ARBA00022801"/>
    </source>
</evidence>
<dbReference type="InterPro" id="IPR018497">
    <property type="entry name" value="Peptidase_M13_C"/>
</dbReference>
<gene>
    <name evidence="10" type="ORF">GCM10010989_22170</name>
</gene>
<comment type="caution">
    <text evidence="10">The sequence shown here is derived from an EMBL/GenBank/DDBJ whole genome shotgun (WGS) entry which is preliminary data.</text>
</comment>
<comment type="cofactor">
    <cofactor evidence="1">
        <name>Zn(2+)</name>
        <dbReference type="ChEBI" id="CHEBI:29105"/>
    </cofactor>
</comment>
<evidence type="ECO:0000256" key="6">
    <source>
        <dbReference type="ARBA" id="ARBA00023049"/>
    </source>
</evidence>
<evidence type="ECO:0000256" key="5">
    <source>
        <dbReference type="ARBA" id="ARBA00022833"/>
    </source>
</evidence>
<dbReference type="GO" id="GO:0005886">
    <property type="term" value="C:plasma membrane"/>
    <property type="evidence" value="ECO:0007669"/>
    <property type="project" value="TreeGrafter"/>
</dbReference>
<dbReference type="Pfam" id="PF05649">
    <property type="entry name" value="Peptidase_M13_N"/>
    <property type="match status" value="1"/>
</dbReference>
<dbReference type="PANTHER" id="PTHR11733:SF133">
    <property type="entry name" value="PHOSPHATE-REGULATING NEUTRAL ENDOPEPTIDASE PHEX"/>
    <property type="match status" value="1"/>
</dbReference>